<dbReference type="AlphaFoldDB" id="A0A0C9XN99"/>
<proteinExistence type="predicted"/>
<evidence type="ECO:0000313" key="2">
    <source>
        <dbReference type="Proteomes" id="UP000054477"/>
    </source>
</evidence>
<gene>
    <name evidence="1" type="ORF">K443DRAFT_103001</name>
</gene>
<keyword evidence="2" id="KW-1185">Reference proteome</keyword>
<protein>
    <recommendedName>
        <fullName evidence="3">HAT C-terminal dimerisation domain-containing protein</fullName>
    </recommendedName>
</protein>
<reference evidence="2" key="2">
    <citation type="submission" date="2015-01" db="EMBL/GenBank/DDBJ databases">
        <title>Evolutionary Origins and Diversification of the Mycorrhizal Mutualists.</title>
        <authorList>
            <consortium name="DOE Joint Genome Institute"/>
            <consortium name="Mycorrhizal Genomics Consortium"/>
            <person name="Kohler A."/>
            <person name="Kuo A."/>
            <person name="Nagy L.G."/>
            <person name="Floudas D."/>
            <person name="Copeland A."/>
            <person name="Barry K.W."/>
            <person name="Cichocki N."/>
            <person name="Veneault-Fourrey C."/>
            <person name="LaButti K."/>
            <person name="Lindquist E.A."/>
            <person name="Lipzen A."/>
            <person name="Lundell T."/>
            <person name="Morin E."/>
            <person name="Murat C."/>
            <person name="Riley R."/>
            <person name="Ohm R."/>
            <person name="Sun H."/>
            <person name="Tunlid A."/>
            <person name="Henrissat B."/>
            <person name="Grigoriev I.V."/>
            <person name="Hibbett D.S."/>
            <person name="Martin F."/>
        </authorList>
    </citation>
    <scope>NUCLEOTIDE SEQUENCE [LARGE SCALE GENOMIC DNA]</scope>
    <source>
        <strain evidence="2">LaAM-08-1</strain>
    </source>
</reference>
<organism evidence="1 2">
    <name type="scientific">Laccaria amethystina LaAM-08-1</name>
    <dbReference type="NCBI Taxonomy" id="1095629"/>
    <lineage>
        <taxon>Eukaryota</taxon>
        <taxon>Fungi</taxon>
        <taxon>Dikarya</taxon>
        <taxon>Basidiomycota</taxon>
        <taxon>Agaricomycotina</taxon>
        <taxon>Agaricomycetes</taxon>
        <taxon>Agaricomycetidae</taxon>
        <taxon>Agaricales</taxon>
        <taxon>Agaricineae</taxon>
        <taxon>Hydnangiaceae</taxon>
        <taxon>Laccaria</taxon>
    </lineage>
</organism>
<name>A0A0C9XN99_9AGAR</name>
<dbReference type="HOGENOM" id="CLU_009123_16_0_1"/>
<dbReference type="EMBL" id="KN838656">
    <property type="protein sequence ID" value="KIJ98991.1"/>
    <property type="molecule type" value="Genomic_DNA"/>
</dbReference>
<sequence>ASSVDAECAFSTGCRQVNYMQHNMSSDTFKARMAVGSWAQTPPFPGFSAIAQIIADSRHSE</sequence>
<dbReference type="Proteomes" id="UP000054477">
    <property type="component" value="Unassembled WGS sequence"/>
</dbReference>
<accession>A0A0C9XN99</accession>
<dbReference type="OrthoDB" id="3268424at2759"/>
<feature type="non-terminal residue" evidence="1">
    <location>
        <position position="1"/>
    </location>
</feature>
<reference evidence="1 2" key="1">
    <citation type="submission" date="2014-04" db="EMBL/GenBank/DDBJ databases">
        <authorList>
            <consortium name="DOE Joint Genome Institute"/>
            <person name="Kuo A."/>
            <person name="Kohler A."/>
            <person name="Nagy L.G."/>
            <person name="Floudas D."/>
            <person name="Copeland A."/>
            <person name="Barry K.W."/>
            <person name="Cichocki N."/>
            <person name="Veneault-Fourrey C."/>
            <person name="LaButti K."/>
            <person name="Lindquist E.A."/>
            <person name="Lipzen A."/>
            <person name="Lundell T."/>
            <person name="Morin E."/>
            <person name="Murat C."/>
            <person name="Sun H."/>
            <person name="Tunlid A."/>
            <person name="Henrissat B."/>
            <person name="Grigoriev I.V."/>
            <person name="Hibbett D.S."/>
            <person name="Martin F."/>
            <person name="Nordberg H.P."/>
            <person name="Cantor M.N."/>
            <person name="Hua S.X."/>
        </authorList>
    </citation>
    <scope>NUCLEOTIDE SEQUENCE [LARGE SCALE GENOMIC DNA]</scope>
    <source>
        <strain evidence="1 2">LaAM-08-1</strain>
    </source>
</reference>
<evidence type="ECO:0008006" key="3">
    <source>
        <dbReference type="Google" id="ProtNLM"/>
    </source>
</evidence>
<evidence type="ECO:0000313" key="1">
    <source>
        <dbReference type="EMBL" id="KIJ98991.1"/>
    </source>
</evidence>